<protein>
    <submittedName>
        <fullName evidence="1">Uncharacterized protein</fullName>
    </submittedName>
</protein>
<evidence type="ECO:0000313" key="1">
    <source>
        <dbReference type="EMBL" id="CAG2069291.1"/>
    </source>
</evidence>
<keyword evidence="2" id="KW-1185">Reference proteome</keyword>
<reference evidence="1" key="1">
    <citation type="submission" date="2021-03" db="EMBL/GenBank/DDBJ databases">
        <authorList>
            <person name="Tran Van P."/>
        </authorList>
    </citation>
    <scope>NUCLEOTIDE SEQUENCE</scope>
</reference>
<dbReference type="EMBL" id="CAJPIN010126691">
    <property type="protein sequence ID" value="CAG2069291.1"/>
    <property type="molecule type" value="Genomic_DNA"/>
</dbReference>
<organism evidence="1 2">
    <name type="scientific">Timema podura</name>
    <name type="common">Walking stick</name>
    <dbReference type="NCBI Taxonomy" id="61482"/>
    <lineage>
        <taxon>Eukaryota</taxon>
        <taxon>Metazoa</taxon>
        <taxon>Ecdysozoa</taxon>
        <taxon>Arthropoda</taxon>
        <taxon>Hexapoda</taxon>
        <taxon>Insecta</taxon>
        <taxon>Pterygota</taxon>
        <taxon>Neoptera</taxon>
        <taxon>Polyneoptera</taxon>
        <taxon>Phasmatodea</taxon>
        <taxon>Timematodea</taxon>
        <taxon>Timematoidea</taxon>
        <taxon>Timematidae</taxon>
        <taxon>Timema</taxon>
    </lineage>
</organism>
<evidence type="ECO:0000313" key="2">
    <source>
        <dbReference type="Proteomes" id="UP001153148"/>
    </source>
</evidence>
<proteinExistence type="predicted"/>
<name>A0ABN7PRD7_TIMPD</name>
<accession>A0ABN7PRD7</accession>
<gene>
    <name evidence="1" type="ORF">TPAB3V08_LOCUS16234</name>
</gene>
<dbReference type="Proteomes" id="UP001153148">
    <property type="component" value="Unassembled WGS sequence"/>
</dbReference>
<comment type="caution">
    <text evidence="1">The sequence shown here is derived from an EMBL/GenBank/DDBJ whole genome shotgun (WGS) entry which is preliminary data.</text>
</comment>
<sequence>MLGEHNCRVGL</sequence>